<dbReference type="FunFam" id="3.40.470.10:FF:000005">
    <property type="entry name" value="Single-strand selective monofunctional uracil DNA glycosylase"/>
    <property type="match status" value="1"/>
</dbReference>
<keyword evidence="2" id="KW-0227">DNA damage</keyword>
<dbReference type="RefSeq" id="WP_419191851.1">
    <property type="nucleotide sequence ID" value="NZ_CP036287.1"/>
</dbReference>
<evidence type="ECO:0000256" key="3">
    <source>
        <dbReference type="ARBA" id="ARBA00022801"/>
    </source>
</evidence>
<accession>A0A518BR88</accession>
<dbReference type="EMBL" id="CP036287">
    <property type="protein sequence ID" value="QDU69497.1"/>
    <property type="molecule type" value="Genomic_DNA"/>
</dbReference>
<protein>
    <submittedName>
        <fullName evidence="7">Uracil DNA glycosylase superfamily protein</fullName>
    </submittedName>
</protein>
<evidence type="ECO:0000313" key="7">
    <source>
        <dbReference type="EMBL" id="QDU69497.1"/>
    </source>
</evidence>
<sequence>MPSRARHPAVRIARDLSEALGELRFKPPVAHVYDPSDYAREPLEAYLKRFANPGAEALLLGMNPGPWGMVQTGVPFGEVAMVRDFLGIGGRVGRPAGEHPKRPVLGFDCTRSEVSGRRVWGWAQERFGTPEAFFARFFVCNYCPLAFLEEGGKNRTPDKLPREERLAIEERCDEALRRMVEYLDPARLIGIGRFATDRLKAALGDADGRPIGTVLHPSPASPLANKGWAERAEADFARQGIELP</sequence>
<comment type="similarity">
    <text evidence="1">Belongs to the uracil-DNA glycosylase (UDG) superfamily. SMUG1 family.</text>
</comment>
<dbReference type="CDD" id="cd19374">
    <property type="entry name" value="UDG-F3_SMUG1-like"/>
    <property type="match status" value="1"/>
</dbReference>
<dbReference type="SUPFAM" id="SSF52141">
    <property type="entry name" value="Uracil-DNA glycosylase-like"/>
    <property type="match status" value="1"/>
</dbReference>
<dbReference type="Proteomes" id="UP000316921">
    <property type="component" value="Chromosome"/>
</dbReference>
<dbReference type="InterPro" id="IPR036895">
    <property type="entry name" value="Uracil-DNA_glycosylase-like_sf"/>
</dbReference>
<name>A0A518BR88_9BACT</name>
<organism evidence="7 8">
    <name type="scientific">Engelhardtia mirabilis</name>
    <dbReference type="NCBI Taxonomy" id="2528011"/>
    <lineage>
        <taxon>Bacteria</taxon>
        <taxon>Pseudomonadati</taxon>
        <taxon>Planctomycetota</taxon>
        <taxon>Planctomycetia</taxon>
        <taxon>Planctomycetia incertae sedis</taxon>
        <taxon>Engelhardtia</taxon>
    </lineage>
</organism>
<keyword evidence="5" id="KW-0234">DNA repair</keyword>
<dbReference type="GO" id="GO:0000703">
    <property type="term" value="F:oxidized pyrimidine nucleobase lesion DNA N-glycosylase activity"/>
    <property type="evidence" value="ECO:0007669"/>
    <property type="project" value="TreeGrafter"/>
</dbReference>
<dbReference type="GO" id="GO:0003677">
    <property type="term" value="F:DNA binding"/>
    <property type="evidence" value="ECO:0007669"/>
    <property type="project" value="UniProtKB-KW"/>
</dbReference>
<dbReference type="Pfam" id="PF03167">
    <property type="entry name" value="UDG"/>
    <property type="match status" value="1"/>
</dbReference>
<keyword evidence="4" id="KW-0238">DNA-binding</keyword>
<dbReference type="PANTHER" id="PTHR13235:SF2">
    <property type="entry name" value="SINGLE-STRAND SELECTIVE MONOFUNCTIONAL URACIL DNA GLYCOSYLASE"/>
    <property type="match status" value="1"/>
</dbReference>
<gene>
    <name evidence="7" type="ORF">Pla133_46170</name>
</gene>
<feature type="domain" description="Uracil-DNA glycosylase-like" evidence="6">
    <location>
        <begin position="51"/>
        <end position="221"/>
    </location>
</feature>
<dbReference type="GO" id="GO:0006284">
    <property type="term" value="P:base-excision repair"/>
    <property type="evidence" value="ECO:0007669"/>
    <property type="project" value="InterPro"/>
</dbReference>
<keyword evidence="3" id="KW-0378">Hydrolase</keyword>
<proteinExistence type="inferred from homology"/>
<dbReference type="InterPro" id="IPR039134">
    <property type="entry name" value="SMUG1"/>
</dbReference>
<dbReference type="InterPro" id="IPR005122">
    <property type="entry name" value="Uracil-DNA_glycosylase-like"/>
</dbReference>
<evidence type="ECO:0000256" key="2">
    <source>
        <dbReference type="ARBA" id="ARBA00022763"/>
    </source>
</evidence>
<evidence type="ECO:0000259" key="6">
    <source>
        <dbReference type="Pfam" id="PF03167"/>
    </source>
</evidence>
<dbReference type="AlphaFoldDB" id="A0A518BR88"/>
<keyword evidence="8" id="KW-1185">Reference proteome</keyword>
<dbReference type="GO" id="GO:0017065">
    <property type="term" value="F:single-strand selective uracil DNA N-glycosylase activity"/>
    <property type="evidence" value="ECO:0007669"/>
    <property type="project" value="InterPro"/>
</dbReference>
<dbReference type="KEGG" id="pbap:Pla133_46170"/>
<reference evidence="7 8" key="1">
    <citation type="submission" date="2019-02" db="EMBL/GenBank/DDBJ databases">
        <title>Deep-cultivation of Planctomycetes and their phenomic and genomic characterization uncovers novel biology.</title>
        <authorList>
            <person name="Wiegand S."/>
            <person name="Jogler M."/>
            <person name="Boedeker C."/>
            <person name="Pinto D."/>
            <person name="Vollmers J."/>
            <person name="Rivas-Marin E."/>
            <person name="Kohn T."/>
            <person name="Peeters S.H."/>
            <person name="Heuer A."/>
            <person name="Rast P."/>
            <person name="Oberbeckmann S."/>
            <person name="Bunk B."/>
            <person name="Jeske O."/>
            <person name="Meyerdierks A."/>
            <person name="Storesund J.E."/>
            <person name="Kallscheuer N."/>
            <person name="Luecker S."/>
            <person name="Lage O.M."/>
            <person name="Pohl T."/>
            <person name="Merkel B.J."/>
            <person name="Hornburger P."/>
            <person name="Mueller R.-W."/>
            <person name="Bruemmer F."/>
            <person name="Labrenz M."/>
            <person name="Spormann A.M."/>
            <person name="Op den Camp H."/>
            <person name="Overmann J."/>
            <person name="Amann R."/>
            <person name="Jetten M.S.M."/>
            <person name="Mascher T."/>
            <person name="Medema M.H."/>
            <person name="Devos D.P."/>
            <person name="Kaster A.-K."/>
            <person name="Ovreas L."/>
            <person name="Rohde M."/>
            <person name="Galperin M.Y."/>
            <person name="Jogler C."/>
        </authorList>
    </citation>
    <scope>NUCLEOTIDE SEQUENCE [LARGE SCALE GENOMIC DNA]</scope>
    <source>
        <strain evidence="7 8">Pla133</strain>
    </source>
</reference>
<evidence type="ECO:0000256" key="5">
    <source>
        <dbReference type="ARBA" id="ARBA00023204"/>
    </source>
</evidence>
<evidence type="ECO:0000256" key="1">
    <source>
        <dbReference type="ARBA" id="ARBA00007889"/>
    </source>
</evidence>
<evidence type="ECO:0000313" key="8">
    <source>
        <dbReference type="Proteomes" id="UP000316921"/>
    </source>
</evidence>
<dbReference type="Gene3D" id="3.40.470.10">
    <property type="entry name" value="Uracil-DNA glycosylase-like domain"/>
    <property type="match status" value="1"/>
</dbReference>
<dbReference type="PANTHER" id="PTHR13235">
    <property type="entry name" value="SINGLE-STRAND SELECTIVE MONOFUNCTIONAL URACIL DNA GLYCOSYLASE"/>
    <property type="match status" value="1"/>
</dbReference>
<evidence type="ECO:0000256" key="4">
    <source>
        <dbReference type="ARBA" id="ARBA00023125"/>
    </source>
</evidence>